<evidence type="ECO:0000313" key="2">
    <source>
        <dbReference type="Proteomes" id="UP000000292"/>
    </source>
</evidence>
<reference evidence="2" key="2">
    <citation type="submission" date="2011-06" db="EMBL/GenBank/DDBJ databases">
        <title>The complete genome sequence of Alicyclobacillus acidocaldarius sp. Tc-4-1.</title>
        <authorList>
            <person name="Chen Y."/>
            <person name="He Y."/>
            <person name="Dong Z."/>
            <person name="Hu S."/>
        </authorList>
    </citation>
    <scope>NUCLEOTIDE SEQUENCE [LARGE SCALE GENOMIC DNA]</scope>
    <source>
        <strain evidence="2">Tc-4-1</strain>
    </source>
</reference>
<protein>
    <submittedName>
        <fullName evidence="1">Uncharacterized protein</fullName>
    </submittedName>
</protein>
<evidence type="ECO:0000313" key="1">
    <source>
        <dbReference type="EMBL" id="AEJ44283.1"/>
    </source>
</evidence>
<organism evidence="1 2">
    <name type="scientific">Alicyclobacillus acidocaldarius (strain Tc-4-1)</name>
    <name type="common">Bacillus acidocaldarius</name>
    <dbReference type="NCBI Taxonomy" id="1048834"/>
    <lineage>
        <taxon>Bacteria</taxon>
        <taxon>Bacillati</taxon>
        <taxon>Bacillota</taxon>
        <taxon>Bacilli</taxon>
        <taxon>Bacillales</taxon>
        <taxon>Alicyclobacillaceae</taxon>
        <taxon>Alicyclobacillus</taxon>
    </lineage>
</organism>
<dbReference type="HOGENOM" id="CLU_3131530_0_0_9"/>
<dbReference type="Proteomes" id="UP000000292">
    <property type="component" value="Chromosome"/>
</dbReference>
<accession>F8IGK4</accession>
<dbReference type="EMBL" id="CP002902">
    <property type="protein sequence ID" value="AEJ44283.1"/>
    <property type="molecule type" value="Genomic_DNA"/>
</dbReference>
<proteinExistence type="predicted"/>
<name>F8IGK4_ALIAT</name>
<dbReference type="KEGG" id="aad:TC41_2383"/>
<gene>
    <name evidence="1" type="ordered locus">TC41_2383</name>
</gene>
<dbReference type="AlphaFoldDB" id="F8IGK4"/>
<reference evidence="1 2" key="1">
    <citation type="journal article" date="2011" name="J. Bacteriol.">
        <title>Complete Genome Sequence of Alicyclobacillus acidocaldarius Strain Tc-4-1.</title>
        <authorList>
            <person name="Chen Y."/>
            <person name="He Y."/>
            <person name="Zhang B."/>
            <person name="Yang J."/>
            <person name="Li W."/>
            <person name="Dong Z."/>
            <person name="Hu S."/>
        </authorList>
    </citation>
    <scope>NUCLEOTIDE SEQUENCE [LARGE SCALE GENOMIC DNA]</scope>
    <source>
        <strain evidence="1 2">Tc-4-1</strain>
    </source>
</reference>
<sequence length="49" mass="5520">MISQPNPTVLLFAEQIGCYKLSKQGKNDNRIEHFIYALYGTTKFLSGLA</sequence>